<sequence>MLDKTHSHVRAEAVRVVRGDRVVLDGVDVTVSARSRLAVVGQNGSGKTTLLNVLAGLTEPDQGTVHRAGTIGVAEQALAADDGETVGTLVAAAIRPSLRALDDLDAALLTIESEPEAYEQALDTATRLDAWDAERRVDVALEALDACTDRERRLDTLSVGQRYRVRLACVLGAHHDILLLDEPTNHLDAAGLTFLTERLRQHPGGVLVVTHDRALLRDVAVEFLDLDPTPNGRPRLYAGGYTGWQDARRREREQWQQEYDLQVAEHQRLAGAVEEARGRLSTSWRPDKGTGRHKRQSRAPGIVQAVKRRQEALAAHRITLPKPPRPLRWPPSNTRPGVPLLDAHDVTVADRLTAPAPSRVDGGDPLPARSGDQAYALRLAGGDRLLVTGPNGAGKSTLLAVLAGALRPTTGTVRRLSGATVGYLAQEVFTTAARMSPGQHRRQHLEAMLAEQPDVLILDEPTNHLSAGLVDDLTAALATAPAAVVIATHDRQMLTDLSGWPRLVVEGGRP</sequence>
<dbReference type="EMBL" id="JAENHO010000009">
    <property type="protein sequence ID" value="MBL7258897.1"/>
    <property type="molecule type" value="Genomic_DNA"/>
</dbReference>
<keyword evidence="2 5" id="KW-0067">ATP-binding</keyword>
<comment type="caution">
    <text evidence="5">The sequence shown here is derived from an EMBL/GenBank/DDBJ whole genome shotgun (WGS) entry which is preliminary data.</text>
</comment>
<evidence type="ECO:0000313" key="6">
    <source>
        <dbReference type="Proteomes" id="UP000598996"/>
    </source>
</evidence>
<keyword evidence="6" id="KW-1185">Reference proteome</keyword>
<dbReference type="GO" id="GO:0005524">
    <property type="term" value="F:ATP binding"/>
    <property type="evidence" value="ECO:0007669"/>
    <property type="project" value="UniProtKB-KW"/>
</dbReference>
<proteinExistence type="predicted"/>
<evidence type="ECO:0000256" key="1">
    <source>
        <dbReference type="ARBA" id="ARBA00022741"/>
    </source>
</evidence>
<dbReference type="InterPro" id="IPR003593">
    <property type="entry name" value="AAA+_ATPase"/>
</dbReference>
<dbReference type="PROSITE" id="PS50893">
    <property type="entry name" value="ABC_TRANSPORTER_2"/>
    <property type="match status" value="1"/>
</dbReference>
<dbReference type="Gene3D" id="3.40.50.300">
    <property type="entry name" value="P-loop containing nucleotide triphosphate hydrolases"/>
    <property type="match status" value="3"/>
</dbReference>
<dbReference type="SMART" id="SM00382">
    <property type="entry name" value="AAA"/>
    <property type="match status" value="2"/>
</dbReference>
<dbReference type="InterPro" id="IPR003439">
    <property type="entry name" value="ABC_transporter-like_ATP-bd"/>
</dbReference>
<evidence type="ECO:0000259" key="4">
    <source>
        <dbReference type="PROSITE" id="PS50893"/>
    </source>
</evidence>
<evidence type="ECO:0000313" key="5">
    <source>
        <dbReference type="EMBL" id="MBL7258897.1"/>
    </source>
</evidence>
<reference evidence="5 6" key="1">
    <citation type="submission" date="2021-01" db="EMBL/GenBank/DDBJ databases">
        <title>Actinoplanes sp. nov. LDG1-01 isolated from lichen.</title>
        <authorList>
            <person name="Saeng-In P."/>
            <person name="Phongsopitanun W."/>
            <person name="Kanchanasin P."/>
            <person name="Yuki M."/>
            <person name="Kudo T."/>
            <person name="Ohkuma M."/>
            <person name="Tanasupawat S."/>
        </authorList>
    </citation>
    <scope>NUCLEOTIDE SEQUENCE [LARGE SCALE GENOMIC DNA]</scope>
    <source>
        <strain evidence="5 6">LDG1-01</strain>
    </source>
</reference>
<name>A0ABS1VWR2_9ACTN</name>
<keyword evidence="1" id="KW-0547">Nucleotide-binding</keyword>
<accession>A0ABS1VWR2</accession>
<evidence type="ECO:0000256" key="3">
    <source>
        <dbReference type="SAM" id="MobiDB-lite"/>
    </source>
</evidence>
<dbReference type="Pfam" id="PF00005">
    <property type="entry name" value="ABC_tran"/>
    <property type="match status" value="2"/>
</dbReference>
<protein>
    <submittedName>
        <fullName evidence="5">ABC-F family ATP-binding cassette domain-containing protein</fullName>
    </submittedName>
</protein>
<dbReference type="PANTHER" id="PTHR42855">
    <property type="entry name" value="ABC TRANSPORTER ATP-BINDING SUBUNIT"/>
    <property type="match status" value="1"/>
</dbReference>
<dbReference type="InterPro" id="IPR027417">
    <property type="entry name" value="P-loop_NTPase"/>
</dbReference>
<dbReference type="Proteomes" id="UP000598996">
    <property type="component" value="Unassembled WGS sequence"/>
</dbReference>
<dbReference type="PANTHER" id="PTHR42855:SF1">
    <property type="entry name" value="ABC TRANSPORTER DOMAIN-CONTAINING PROTEIN"/>
    <property type="match status" value="1"/>
</dbReference>
<dbReference type="InterPro" id="IPR051309">
    <property type="entry name" value="ABCF_ATPase"/>
</dbReference>
<dbReference type="SUPFAM" id="SSF52540">
    <property type="entry name" value="P-loop containing nucleoside triphosphate hydrolases"/>
    <property type="match status" value="2"/>
</dbReference>
<feature type="domain" description="ABC transporter" evidence="4">
    <location>
        <begin position="9"/>
        <end position="257"/>
    </location>
</feature>
<organism evidence="5 6">
    <name type="scientific">Paractinoplanes lichenicola</name>
    <dbReference type="NCBI Taxonomy" id="2802976"/>
    <lineage>
        <taxon>Bacteria</taxon>
        <taxon>Bacillati</taxon>
        <taxon>Actinomycetota</taxon>
        <taxon>Actinomycetes</taxon>
        <taxon>Micromonosporales</taxon>
        <taxon>Micromonosporaceae</taxon>
        <taxon>Paractinoplanes</taxon>
    </lineage>
</organism>
<gene>
    <name evidence="5" type="ORF">JKJ07_31755</name>
</gene>
<evidence type="ECO:0000256" key="2">
    <source>
        <dbReference type="ARBA" id="ARBA00022840"/>
    </source>
</evidence>
<feature type="region of interest" description="Disordered" evidence="3">
    <location>
        <begin position="277"/>
        <end position="299"/>
    </location>
</feature>